<keyword evidence="4" id="KW-0238">DNA-binding</keyword>
<proteinExistence type="inferred from homology"/>
<dbReference type="InterPro" id="IPR014646">
    <property type="entry name" value="Rfa2/RPA32"/>
</dbReference>
<dbReference type="InterPro" id="IPR014892">
    <property type="entry name" value="RPA_C"/>
</dbReference>
<keyword evidence="5" id="KW-0539">Nucleus</keyword>
<dbReference type="GO" id="GO:0000724">
    <property type="term" value="P:double-strand break repair via homologous recombination"/>
    <property type="evidence" value="ECO:0007669"/>
    <property type="project" value="TreeGrafter"/>
</dbReference>
<accession>A0A1D1ZTZ7</accession>
<name>A0A1D1ZTZ7_AUXPR</name>
<evidence type="ECO:0000256" key="3">
    <source>
        <dbReference type="ARBA" id="ARBA00022705"/>
    </source>
</evidence>
<evidence type="ECO:0000256" key="1">
    <source>
        <dbReference type="ARBA" id="ARBA00004123"/>
    </source>
</evidence>
<evidence type="ECO:0000256" key="5">
    <source>
        <dbReference type="ARBA" id="ARBA00023242"/>
    </source>
</evidence>
<dbReference type="GO" id="GO:0006260">
    <property type="term" value="P:DNA replication"/>
    <property type="evidence" value="ECO:0007669"/>
    <property type="project" value="UniProtKB-KW"/>
</dbReference>
<sequence>TSLALQNLSLEAYPWREPERLVEVRPRAIDQSSTARPSMTTFYGAGNGGFDASASQFAGGGFMPSQGATAGGSAQKRSTYDSKNQTLRAFTIKQLYDAASATADDQLSVDGRDVTNVTLVGKITAVEEQNLVSIYTLDDGTGTMLTKYWIPEQDDALERQHRAEWRVGVYVRAHGHVNHFNREKMLVAFNIRLITDHNEVTYHGLQTIFQHLHLTRGLPAADATAPAGAAVGYGAAAGPLPGATAVAGLTPVLNDVLGLFHAIGGQNENGASISDVVARSGGRYTVQQIQDAVEALQNDGQLYSTKDDQHYKPCNAL</sequence>
<dbReference type="SUPFAM" id="SSF46785">
    <property type="entry name" value="Winged helix' DNA-binding domain"/>
    <property type="match status" value="1"/>
</dbReference>
<dbReference type="AlphaFoldDB" id="A0A1D1ZTZ7"/>
<comment type="subcellular location">
    <subcellularLocation>
        <location evidence="1">Nucleus</location>
    </subcellularLocation>
</comment>
<feature type="domain" description="Replication protein A C-terminal" evidence="6">
    <location>
        <begin position="211"/>
        <end position="309"/>
    </location>
</feature>
<dbReference type="Gene3D" id="1.10.10.10">
    <property type="entry name" value="Winged helix-like DNA-binding domain superfamily/Winged helix DNA-binding domain"/>
    <property type="match status" value="1"/>
</dbReference>
<dbReference type="GO" id="GO:0006289">
    <property type="term" value="P:nucleotide-excision repair"/>
    <property type="evidence" value="ECO:0007669"/>
    <property type="project" value="TreeGrafter"/>
</dbReference>
<feature type="non-terminal residue" evidence="7">
    <location>
        <position position="1"/>
    </location>
</feature>
<dbReference type="PANTHER" id="PTHR13989">
    <property type="entry name" value="REPLICATION PROTEIN A-RELATED"/>
    <property type="match status" value="1"/>
</dbReference>
<organism evidence="7">
    <name type="scientific">Auxenochlorella protothecoides</name>
    <name type="common">Green microalga</name>
    <name type="synonym">Chlorella protothecoides</name>
    <dbReference type="NCBI Taxonomy" id="3075"/>
    <lineage>
        <taxon>Eukaryota</taxon>
        <taxon>Viridiplantae</taxon>
        <taxon>Chlorophyta</taxon>
        <taxon>core chlorophytes</taxon>
        <taxon>Trebouxiophyceae</taxon>
        <taxon>Chlorellales</taxon>
        <taxon>Chlorellaceae</taxon>
        <taxon>Auxenochlorella</taxon>
    </lineage>
</organism>
<dbReference type="PANTHER" id="PTHR13989:SF16">
    <property type="entry name" value="REPLICATION PROTEIN A2"/>
    <property type="match status" value="1"/>
</dbReference>
<evidence type="ECO:0000256" key="2">
    <source>
        <dbReference type="ARBA" id="ARBA00007815"/>
    </source>
</evidence>
<dbReference type="InterPro" id="IPR036390">
    <property type="entry name" value="WH_DNA-bd_sf"/>
</dbReference>
<dbReference type="SUPFAM" id="SSF50249">
    <property type="entry name" value="Nucleic acid-binding proteins"/>
    <property type="match status" value="1"/>
</dbReference>
<dbReference type="Gene3D" id="2.40.50.140">
    <property type="entry name" value="Nucleic acid-binding proteins"/>
    <property type="match status" value="1"/>
</dbReference>
<gene>
    <name evidence="7" type="ORF">g.1428</name>
</gene>
<comment type="similarity">
    <text evidence="2">Belongs to the replication factor A protein 2 family.</text>
</comment>
<evidence type="ECO:0000256" key="4">
    <source>
        <dbReference type="ARBA" id="ARBA00023125"/>
    </source>
</evidence>
<dbReference type="GO" id="GO:0005662">
    <property type="term" value="C:DNA replication factor A complex"/>
    <property type="evidence" value="ECO:0007669"/>
    <property type="project" value="TreeGrafter"/>
</dbReference>
<evidence type="ECO:0000313" key="7">
    <source>
        <dbReference type="EMBL" id="JAT70412.1"/>
    </source>
</evidence>
<dbReference type="PIRSF" id="PIRSF036949">
    <property type="entry name" value="RPA32"/>
    <property type="match status" value="1"/>
</dbReference>
<dbReference type="GO" id="GO:0003697">
    <property type="term" value="F:single-stranded DNA binding"/>
    <property type="evidence" value="ECO:0007669"/>
    <property type="project" value="TreeGrafter"/>
</dbReference>
<dbReference type="Pfam" id="PF08784">
    <property type="entry name" value="RPA_C"/>
    <property type="match status" value="1"/>
</dbReference>
<dbReference type="EMBL" id="GDKF01008210">
    <property type="protein sequence ID" value="JAT70412.1"/>
    <property type="molecule type" value="Transcribed_RNA"/>
</dbReference>
<dbReference type="InterPro" id="IPR040260">
    <property type="entry name" value="RFA2-like"/>
</dbReference>
<dbReference type="InterPro" id="IPR012340">
    <property type="entry name" value="NA-bd_OB-fold"/>
</dbReference>
<dbReference type="GO" id="GO:0035861">
    <property type="term" value="C:site of double-strand break"/>
    <property type="evidence" value="ECO:0007669"/>
    <property type="project" value="TreeGrafter"/>
</dbReference>
<dbReference type="InterPro" id="IPR036388">
    <property type="entry name" value="WH-like_DNA-bd_sf"/>
</dbReference>
<keyword evidence="3" id="KW-0235">DNA replication</keyword>
<protein>
    <recommendedName>
        <fullName evidence="6">Replication protein A C-terminal domain-containing protein</fullName>
    </recommendedName>
</protein>
<evidence type="ECO:0000259" key="6">
    <source>
        <dbReference type="Pfam" id="PF08784"/>
    </source>
</evidence>
<dbReference type="GO" id="GO:0000781">
    <property type="term" value="C:chromosome, telomeric region"/>
    <property type="evidence" value="ECO:0007669"/>
    <property type="project" value="TreeGrafter"/>
</dbReference>
<reference evidence="7" key="1">
    <citation type="submission" date="2015-08" db="EMBL/GenBank/DDBJ databases">
        <authorList>
            <person name="Babu N.S."/>
            <person name="Beckwith C.J."/>
            <person name="Beseler K.G."/>
            <person name="Brison A."/>
            <person name="Carone J.V."/>
            <person name="Caskin T.P."/>
            <person name="Diamond M."/>
            <person name="Durham M.E."/>
            <person name="Foxe J.M."/>
            <person name="Go M."/>
            <person name="Henderson B.A."/>
            <person name="Jones I.B."/>
            <person name="McGettigan J.A."/>
            <person name="Micheletti S.J."/>
            <person name="Nasrallah M.E."/>
            <person name="Ortiz D."/>
            <person name="Piller C.R."/>
            <person name="Privatt S.R."/>
            <person name="Schneider S.L."/>
            <person name="Sharp S."/>
            <person name="Smith T.C."/>
            <person name="Stanton J.D."/>
            <person name="Ullery H.E."/>
            <person name="Wilson R.J."/>
            <person name="Serrano M.G."/>
            <person name="Buck G."/>
            <person name="Lee V."/>
            <person name="Wang Y."/>
            <person name="Carvalho R."/>
            <person name="Voegtly L."/>
            <person name="Shi R."/>
            <person name="Duckworth R."/>
            <person name="Johnson A."/>
            <person name="Loviza R."/>
            <person name="Walstead R."/>
            <person name="Shah Z."/>
            <person name="Kiflezghi M."/>
            <person name="Wade K."/>
            <person name="Ball S.L."/>
            <person name="Bradley K.W."/>
            <person name="Asai D.J."/>
            <person name="Bowman C.A."/>
            <person name="Russell D.A."/>
            <person name="Pope W.H."/>
            <person name="Jacobs-Sera D."/>
            <person name="Hendrix R.W."/>
            <person name="Hatfull G.F."/>
        </authorList>
    </citation>
    <scope>NUCLEOTIDE SEQUENCE</scope>
</reference>
<dbReference type="CDD" id="cd04478">
    <property type="entry name" value="RPA2_DBD_D"/>
    <property type="match status" value="1"/>
</dbReference>